<keyword evidence="4 10" id="KW-0812">Transmembrane</keyword>
<evidence type="ECO:0000256" key="3">
    <source>
        <dbReference type="ARBA" id="ARBA00022519"/>
    </source>
</evidence>
<evidence type="ECO:0000256" key="4">
    <source>
        <dbReference type="ARBA" id="ARBA00022692"/>
    </source>
</evidence>
<dbReference type="Proteomes" id="UP000253940">
    <property type="component" value="Chromosome"/>
</dbReference>
<comment type="subcellular location">
    <subcellularLocation>
        <location evidence="1">Cell inner membrane</location>
        <topology evidence="1">Multi-pass membrane protein</topology>
    </subcellularLocation>
</comment>
<dbReference type="GO" id="GO:0008381">
    <property type="term" value="F:mechanosensitive monoatomic ion channel activity"/>
    <property type="evidence" value="ECO:0007669"/>
    <property type="project" value="InterPro"/>
</dbReference>
<keyword evidence="6" id="KW-0346">Stress response</keyword>
<feature type="domain" description="Mechanosensitive ion channel MscS" evidence="11">
    <location>
        <begin position="175"/>
        <end position="243"/>
    </location>
</feature>
<reference evidence="12 13" key="1">
    <citation type="submission" date="2018-07" db="EMBL/GenBank/DDBJ databases">
        <title>Genome sequencing of Moraxellaceae gen. HYN0046.</title>
        <authorList>
            <person name="Kim M."/>
            <person name="Yi H."/>
        </authorList>
    </citation>
    <scope>NUCLEOTIDE SEQUENCE [LARGE SCALE GENOMIC DNA]</scope>
    <source>
        <strain evidence="12 13">HYN0046</strain>
    </source>
</reference>
<feature type="transmembrane region" description="Helical" evidence="10">
    <location>
        <begin position="92"/>
        <end position="115"/>
    </location>
</feature>
<organism evidence="12 13">
    <name type="scientific">Aquirhabdus parva</name>
    <dbReference type="NCBI Taxonomy" id="2283318"/>
    <lineage>
        <taxon>Bacteria</taxon>
        <taxon>Pseudomonadati</taxon>
        <taxon>Pseudomonadota</taxon>
        <taxon>Gammaproteobacteria</taxon>
        <taxon>Moraxellales</taxon>
        <taxon>Moraxellaceae</taxon>
        <taxon>Aquirhabdus</taxon>
    </lineage>
</organism>
<proteinExistence type="predicted"/>
<keyword evidence="7 10" id="KW-0472">Membrane</keyword>
<dbReference type="AlphaFoldDB" id="A0A345P2E4"/>
<feature type="transmembrane region" description="Helical" evidence="10">
    <location>
        <begin position="12"/>
        <end position="33"/>
    </location>
</feature>
<dbReference type="EMBL" id="CP031222">
    <property type="protein sequence ID" value="AXI01453.1"/>
    <property type="molecule type" value="Genomic_DNA"/>
</dbReference>
<dbReference type="PANTHER" id="PTHR30414:SF0">
    <property type="entry name" value="MINICONDUCTANCE MECHANOSENSITIVE CHANNEL YBDG"/>
    <property type="match status" value="1"/>
</dbReference>
<evidence type="ECO:0000313" key="12">
    <source>
        <dbReference type="EMBL" id="AXI01453.1"/>
    </source>
</evidence>
<dbReference type="InterPro" id="IPR023408">
    <property type="entry name" value="MscS_beta-dom_sf"/>
</dbReference>
<dbReference type="FunFam" id="2.30.30.60:FF:000002">
    <property type="entry name" value="Mechanosensitive ion channel family protein"/>
    <property type="match status" value="1"/>
</dbReference>
<evidence type="ECO:0000256" key="1">
    <source>
        <dbReference type="ARBA" id="ARBA00004429"/>
    </source>
</evidence>
<name>A0A345P2E4_9GAMM</name>
<dbReference type="GO" id="GO:0071470">
    <property type="term" value="P:cellular response to osmotic stress"/>
    <property type="evidence" value="ECO:0007669"/>
    <property type="project" value="InterPro"/>
</dbReference>
<gene>
    <name evidence="12" type="ORF">HYN46_00170</name>
</gene>
<dbReference type="RefSeq" id="WP_114897565.1">
    <property type="nucleotide sequence ID" value="NZ_CP031222.1"/>
</dbReference>
<feature type="transmembrane region" description="Helical" evidence="10">
    <location>
        <begin position="127"/>
        <end position="149"/>
    </location>
</feature>
<keyword evidence="13" id="KW-1185">Reference proteome</keyword>
<keyword evidence="3" id="KW-0997">Cell inner membrane</keyword>
<dbReference type="Gene3D" id="2.30.30.60">
    <property type="match status" value="1"/>
</dbReference>
<evidence type="ECO:0000256" key="5">
    <source>
        <dbReference type="ARBA" id="ARBA00022989"/>
    </source>
</evidence>
<feature type="transmembrane region" description="Helical" evidence="10">
    <location>
        <begin position="155"/>
        <end position="173"/>
    </location>
</feature>
<dbReference type="InterPro" id="IPR010920">
    <property type="entry name" value="LSM_dom_sf"/>
</dbReference>
<keyword evidence="2" id="KW-1003">Cell membrane</keyword>
<evidence type="ECO:0000256" key="6">
    <source>
        <dbReference type="ARBA" id="ARBA00023016"/>
    </source>
</evidence>
<dbReference type="KEGG" id="mbah:HYN46_00170"/>
<accession>A0A345P2E4</accession>
<evidence type="ECO:0000259" key="11">
    <source>
        <dbReference type="Pfam" id="PF00924"/>
    </source>
</evidence>
<evidence type="ECO:0000256" key="9">
    <source>
        <dbReference type="ARBA" id="ARBA00093659"/>
    </source>
</evidence>
<keyword evidence="5 10" id="KW-1133">Transmembrane helix</keyword>
<dbReference type="GO" id="GO:0005886">
    <property type="term" value="C:plasma membrane"/>
    <property type="evidence" value="ECO:0007669"/>
    <property type="project" value="UniProtKB-SubCell"/>
</dbReference>
<evidence type="ECO:0000256" key="7">
    <source>
        <dbReference type="ARBA" id="ARBA00023136"/>
    </source>
</evidence>
<dbReference type="InterPro" id="IPR030192">
    <property type="entry name" value="YbdG"/>
</dbReference>
<dbReference type="PANTHER" id="PTHR30414">
    <property type="entry name" value="MINICONDUCTANCE MECHANOSENSITIVE CHANNEL YBDG"/>
    <property type="match status" value="1"/>
</dbReference>
<evidence type="ECO:0000256" key="8">
    <source>
        <dbReference type="ARBA" id="ARBA00093630"/>
    </source>
</evidence>
<evidence type="ECO:0000256" key="2">
    <source>
        <dbReference type="ARBA" id="ARBA00022475"/>
    </source>
</evidence>
<evidence type="ECO:0000256" key="10">
    <source>
        <dbReference type="SAM" id="Phobius"/>
    </source>
</evidence>
<sequence>MEFVLSIWQQPVAKRWLCIFALLVVAWLVGIFFRRLVLPVIRLIVKRTPWLWDDVLFEAGVFKRFARIIPPLIFYNGLEYVPNLSERAEERLSSFAMAIIILFLMRAISAVLIAAERLQHHKTDRPIKGYLQLINILVYMIGVVVIIATLTQREAWPLLSGLGALSAVLLLVFKDTILGFVASVQLSSNDMLRIGDWIEMPSAGADGDVIDISLHTVKVRNFDQTITTIPTWRMISESYKNWRGMFDAGGRRIKRSILIDATSVHFISAEETQKFAEFRLLDRYIRAKKQELMEWNEALGKASPVNQRRLTNLGSFRTYAQAYIDTHKDIHRSMPCMVRQLASEGAGIPIEVYCFTSTTAWVRYERIQGDIFDHLYAILPEFGLRHYQKPTGIDVREAAFRSSAMAADVDD</sequence>
<dbReference type="SUPFAM" id="SSF50182">
    <property type="entry name" value="Sm-like ribonucleoproteins"/>
    <property type="match status" value="1"/>
</dbReference>
<dbReference type="InterPro" id="IPR006685">
    <property type="entry name" value="MscS_channel_2nd"/>
</dbReference>
<evidence type="ECO:0000313" key="13">
    <source>
        <dbReference type="Proteomes" id="UP000253940"/>
    </source>
</evidence>
<protein>
    <recommendedName>
        <fullName evidence="8">Mechanosensing system component YbdG</fullName>
    </recommendedName>
    <alternativeName>
        <fullName evidence="9">Mechanosensitive channel homolog YbdG</fullName>
    </alternativeName>
</protein>
<dbReference type="Pfam" id="PF00924">
    <property type="entry name" value="MS_channel_2nd"/>
    <property type="match status" value="1"/>
</dbReference>
<dbReference type="OrthoDB" id="9775207at2"/>